<reference evidence="2" key="1">
    <citation type="journal article" date="2021" name="PeerJ">
        <title>Extensive microbial diversity within the chicken gut microbiome revealed by metagenomics and culture.</title>
        <authorList>
            <person name="Gilroy R."/>
            <person name="Ravi A."/>
            <person name="Getino M."/>
            <person name="Pursley I."/>
            <person name="Horton D.L."/>
            <person name="Alikhan N.F."/>
            <person name="Baker D."/>
            <person name="Gharbi K."/>
            <person name="Hall N."/>
            <person name="Watson M."/>
            <person name="Adriaenssens E.M."/>
            <person name="Foster-Nyarko E."/>
            <person name="Jarju S."/>
            <person name="Secka A."/>
            <person name="Antonio M."/>
            <person name="Oren A."/>
            <person name="Chaudhuri R.R."/>
            <person name="La Ragione R."/>
            <person name="Hildebrand F."/>
            <person name="Pallen M.J."/>
        </authorList>
    </citation>
    <scope>NUCLEOTIDE SEQUENCE</scope>
    <source>
        <strain evidence="2">ChiBcec1-1093</strain>
    </source>
</reference>
<protein>
    <submittedName>
        <fullName evidence="2">Uncharacterized protein</fullName>
    </submittedName>
</protein>
<evidence type="ECO:0000313" key="3">
    <source>
        <dbReference type="Proteomes" id="UP000824101"/>
    </source>
</evidence>
<name>A0A9D2GG91_9FIRM</name>
<proteinExistence type="predicted"/>
<accession>A0A9D2GG91</accession>
<dbReference type="Proteomes" id="UP000824101">
    <property type="component" value="Unassembled WGS sequence"/>
</dbReference>
<reference evidence="2" key="2">
    <citation type="submission" date="2021-04" db="EMBL/GenBank/DDBJ databases">
        <authorList>
            <person name="Gilroy R."/>
        </authorList>
    </citation>
    <scope>NUCLEOTIDE SEQUENCE</scope>
    <source>
        <strain evidence="2">ChiBcec1-1093</strain>
    </source>
</reference>
<dbReference type="EMBL" id="DXBC01000013">
    <property type="protein sequence ID" value="HIZ78310.1"/>
    <property type="molecule type" value="Genomic_DNA"/>
</dbReference>
<evidence type="ECO:0000256" key="1">
    <source>
        <dbReference type="SAM" id="MobiDB-lite"/>
    </source>
</evidence>
<dbReference type="AlphaFoldDB" id="A0A9D2GG91"/>
<feature type="region of interest" description="Disordered" evidence="1">
    <location>
        <begin position="1"/>
        <end position="23"/>
    </location>
</feature>
<sequence>MKKQESPDYREHEGFDLRRSGSSTDCTGLIPALPASEEELEFYNEMYPFLPRASANAK</sequence>
<gene>
    <name evidence="2" type="ORF">IAA17_00755</name>
</gene>
<evidence type="ECO:0000313" key="2">
    <source>
        <dbReference type="EMBL" id="HIZ78310.1"/>
    </source>
</evidence>
<comment type="caution">
    <text evidence="2">The sequence shown here is derived from an EMBL/GenBank/DDBJ whole genome shotgun (WGS) entry which is preliminary data.</text>
</comment>
<organism evidence="2 3">
    <name type="scientific">Candidatus Lachnoclostridium stercorigallinarum</name>
    <dbReference type="NCBI Taxonomy" id="2838634"/>
    <lineage>
        <taxon>Bacteria</taxon>
        <taxon>Bacillati</taxon>
        <taxon>Bacillota</taxon>
        <taxon>Clostridia</taxon>
        <taxon>Lachnospirales</taxon>
        <taxon>Lachnospiraceae</taxon>
    </lineage>
</organism>
<feature type="compositionally biased region" description="Basic and acidic residues" evidence="1">
    <location>
        <begin position="1"/>
        <end position="19"/>
    </location>
</feature>